<dbReference type="SMART" id="SM00256">
    <property type="entry name" value="FBOX"/>
    <property type="match status" value="1"/>
</dbReference>
<keyword evidence="4" id="KW-1185">Reference proteome</keyword>
<dbReference type="OMA" id="DQALVHI"/>
<dbReference type="InterPro" id="IPR001810">
    <property type="entry name" value="F-box_dom"/>
</dbReference>
<dbReference type="InterPro" id="IPR032675">
    <property type="entry name" value="LRR_dom_sf"/>
</dbReference>
<dbReference type="EMBL" id="VCGU01000009">
    <property type="protein sequence ID" value="TRY69938.1"/>
    <property type="molecule type" value="Genomic_DNA"/>
</dbReference>
<dbReference type="InterPro" id="IPR057207">
    <property type="entry name" value="FBXL15_LRR"/>
</dbReference>
<dbReference type="InterPro" id="IPR006553">
    <property type="entry name" value="Leu-rich_rpt_Cys-con_subtyp"/>
</dbReference>
<dbReference type="Pfam" id="PF12937">
    <property type="entry name" value="F-box-like"/>
    <property type="match status" value="1"/>
</dbReference>
<name>A0A553NWZ0_TIGCA</name>
<dbReference type="Gene3D" id="3.80.10.10">
    <property type="entry name" value="Ribonuclease Inhibitor"/>
    <property type="match status" value="3"/>
</dbReference>
<evidence type="ECO:0000313" key="3">
    <source>
        <dbReference type="EMBL" id="TRY69938.1"/>
    </source>
</evidence>
<comment type="caution">
    <text evidence="3">The sequence shown here is derived from an EMBL/GenBank/DDBJ whole genome shotgun (WGS) entry which is preliminary data.</text>
</comment>
<dbReference type="FunFam" id="3.80.10.10:FF:000546">
    <property type="entry name" value="Partner of Paired"/>
    <property type="match status" value="1"/>
</dbReference>
<dbReference type="PANTHER" id="PTHR13318:SF190">
    <property type="entry name" value="PARTNER OF PAIRED, ISOFORM B"/>
    <property type="match status" value="1"/>
</dbReference>
<dbReference type="FunFam" id="3.80.10.10:FF:000569">
    <property type="entry name" value="Partner of Paired"/>
    <property type="match status" value="1"/>
</dbReference>
<feature type="domain" description="F-box" evidence="2">
    <location>
        <begin position="161"/>
        <end position="207"/>
    </location>
</feature>
<dbReference type="SMART" id="SM00367">
    <property type="entry name" value="LRR_CC"/>
    <property type="match status" value="11"/>
</dbReference>
<protein>
    <recommendedName>
        <fullName evidence="2">F-box domain-containing protein</fullName>
    </recommendedName>
</protein>
<proteinExistence type="predicted"/>
<keyword evidence="1" id="KW-0833">Ubl conjugation pathway</keyword>
<dbReference type="GO" id="GO:0031146">
    <property type="term" value="P:SCF-dependent proteasomal ubiquitin-dependent protein catabolic process"/>
    <property type="evidence" value="ECO:0007669"/>
    <property type="project" value="TreeGrafter"/>
</dbReference>
<accession>A0A553NWZ0</accession>
<dbReference type="STRING" id="6832.A0A553NWZ0"/>
<evidence type="ECO:0000259" key="2">
    <source>
        <dbReference type="PROSITE" id="PS50181"/>
    </source>
</evidence>
<gene>
    <name evidence="3" type="ORF">TCAL_10844</name>
</gene>
<reference evidence="3 4" key="1">
    <citation type="journal article" date="2018" name="Nat. Ecol. Evol.">
        <title>Genomic signatures of mitonuclear coevolution across populations of Tigriopus californicus.</title>
        <authorList>
            <person name="Barreto F.S."/>
            <person name="Watson E.T."/>
            <person name="Lima T.G."/>
            <person name="Willett C.S."/>
            <person name="Edmands S."/>
            <person name="Li W."/>
            <person name="Burton R.S."/>
        </authorList>
    </citation>
    <scope>NUCLEOTIDE SEQUENCE [LARGE SCALE GENOMIC DNA]</scope>
    <source>
        <strain evidence="3 4">San Diego</strain>
    </source>
</reference>
<dbReference type="SMART" id="SM00368">
    <property type="entry name" value="LRR_RI"/>
    <property type="match status" value="3"/>
</dbReference>
<dbReference type="Gene3D" id="1.20.1280.50">
    <property type="match status" value="1"/>
</dbReference>
<dbReference type="OrthoDB" id="2585512at2759"/>
<dbReference type="AlphaFoldDB" id="A0A553NWZ0"/>
<dbReference type="SUPFAM" id="SSF81383">
    <property type="entry name" value="F-box domain"/>
    <property type="match status" value="1"/>
</dbReference>
<dbReference type="SUPFAM" id="SSF52047">
    <property type="entry name" value="RNI-like"/>
    <property type="match status" value="1"/>
</dbReference>
<dbReference type="PROSITE" id="PS50181">
    <property type="entry name" value="FBOX"/>
    <property type="match status" value="1"/>
</dbReference>
<organism evidence="3 4">
    <name type="scientific">Tigriopus californicus</name>
    <name type="common">Marine copepod</name>
    <dbReference type="NCBI Taxonomy" id="6832"/>
    <lineage>
        <taxon>Eukaryota</taxon>
        <taxon>Metazoa</taxon>
        <taxon>Ecdysozoa</taxon>
        <taxon>Arthropoda</taxon>
        <taxon>Crustacea</taxon>
        <taxon>Multicrustacea</taxon>
        <taxon>Hexanauplia</taxon>
        <taxon>Copepoda</taxon>
        <taxon>Harpacticoida</taxon>
        <taxon>Harpacticidae</taxon>
        <taxon>Tigriopus</taxon>
    </lineage>
</organism>
<evidence type="ECO:0000256" key="1">
    <source>
        <dbReference type="ARBA" id="ARBA00022786"/>
    </source>
</evidence>
<dbReference type="Proteomes" id="UP000318571">
    <property type="component" value="Chromosome 9"/>
</dbReference>
<dbReference type="Pfam" id="PF25372">
    <property type="entry name" value="DUF7885"/>
    <property type="match status" value="2"/>
</dbReference>
<evidence type="ECO:0000313" key="4">
    <source>
        <dbReference type="Proteomes" id="UP000318571"/>
    </source>
</evidence>
<sequence>MLADLSGTSGVLPMAWPHLLGLDMTTVVCSWYGFTNYYQQHLLPMDFEQPKAKRRKLDIGATGSSSAHLSASNSASEVTRLKRRGQVTFKPYNDTSDHGSLLLHGRRRGSSVLGECPNELSRGGALKRKHGEAISVDPRRGENAKDWAHNKKCQEAELPKGTTIGNLFPEILSNIFQYVDVKTKGRCARVCKTWRDAVYRKSVWRKVEARIHIGKANPYLYPSLVQRGITRVQVLSLRKSLRELINGIPNLESLNLSGCYNLTDTALDGAFNKDVPCLKALNLSLCKEISDNSIGRIATHCKNLEVLDLGGCAKITNTGLLLISWGLRRIRKLNLRSCRLISDIGIGHLAGIDDEACQASSNLEEIILQDCQKLTDESLRHIAEGLARVQRINLSFCVSVTDTGLKSLSRLSSLEGLNLRSCDNVSDIGIGFLAEDAQALKCLDVSFCTNVTDAAMKHIAVGMTGLQSLSMTTCTISDSGLKRLSEALKSLEDLNIGQCVSLTDEGLVHVTENMKSLRSLDLYGCPKVTNTSVDKIRKMPKMTRLNLEL</sequence>
<dbReference type="PANTHER" id="PTHR13318">
    <property type="entry name" value="PARTNER OF PAIRED, ISOFORM B-RELATED"/>
    <property type="match status" value="1"/>
</dbReference>
<dbReference type="InterPro" id="IPR036047">
    <property type="entry name" value="F-box-like_dom_sf"/>
</dbReference>
<dbReference type="GO" id="GO:0019005">
    <property type="term" value="C:SCF ubiquitin ligase complex"/>
    <property type="evidence" value="ECO:0007669"/>
    <property type="project" value="TreeGrafter"/>
</dbReference>